<feature type="domain" description="IPT/TIG" evidence="1">
    <location>
        <begin position="3743"/>
        <end position="3835"/>
    </location>
</feature>
<feature type="domain" description="IPT/TIG" evidence="1">
    <location>
        <begin position="1736"/>
        <end position="1820"/>
    </location>
</feature>
<feature type="domain" description="IPT/TIG" evidence="1">
    <location>
        <begin position="1128"/>
        <end position="1210"/>
    </location>
</feature>
<gene>
    <name evidence="2" type="ORF">ACHAW5_010719</name>
</gene>
<feature type="domain" description="IPT/TIG" evidence="1">
    <location>
        <begin position="2904"/>
        <end position="2986"/>
    </location>
</feature>
<name>A0ABD3MJU2_9STRA</name>
<dbReference type="PANTHER" id="PTHR22625:SF70">
    <property type="entry name" value="PLEXIN A, ISOFORM A"/>
    <property type="match status" value="1"/>
</dbReference>
<feature type="domain" description="IPT/TIG" evidence="1">
    <location>
        <begin position="679"/>
        <end position="763"/>
    </location>
</feature>
<dbReference type="InterPro" id="IPR013783">
    <property type="entry name" value="Ig-like_fold"/>
</dbReference>
<feature type="domain" description="IPT/TIG" evidence="1">
    <location>
        <begin position="2990"/>
        <end position="3078"/>
    </location>
</feature>
<dbReference type="Pfam" id="PF01833">
    <property type="entry name" value="TIG"/>
    <property type="match status" value="35"/>
</dbReference>
<dbReference type="Proteomes" id="UP001530315">
    <property type="component" value="Unassembled WGS sequence"/>
</dbReference>
<feature type="domain" description="IPT/TIG" evidence="1">
    <location>
        <begin position="2268"/>
        <end position="2360"/>
    </location>
</feature>
<feature type="domain" description="IPT/TIG" evidence="1">
    <location>
        <begin position="1908"/>
        <end position="1998"/>
    </location>
</feature>
<evidence type="ECO:0000313" key="2">
    <source>
        <dbReference type="EMBL" id="KAL3763091.1"/>
    </source>
</evidence>
<feature type="domain" description="IPT/TIG" evidence="1">
    <location>
        <begin position="2731"/>
        <end position="2813"/>
    </location>
</feature>
<evidence type="ECO:0000259" key="1">
    <source>
        <dbReference type="SMART" id="SM00429"/>
    </source>
</evidence>
<accession>A0ABD3MJU2</accession>
<feature type="domain" description="IPT/TIG" evidence="1">
    <location>
        <begin position="3463"/>
        <end position="3557"/>
    </location>
</feature>
<dbReference type="CDD" id="cd00603">
    <property type="entry name" value="IPT_PCSR"/>
    <property type="match status" value="3"/>
</dbReference>
<feature type="domain" description="IPT/TIG" evidence="1">
    <location>
        <begin position="415"/>
        <end position="500"/>
    </location>
</feature>
<evidence type="ECO:0000313" key="3">
    <source>
        <dbReference type="Proteomes" id="UP001530315"/>
    </source>
</evidence>
<feature type="domain" description="IPT/TIG" evidence="1">
    <location>
        <begin position="2458"/>
        <end position="2545"/>
    </location>
</feature>
<sequence length="4515" mass="487076">MDLTLWVLRAALLLSRVVVVVVAAYAVTSATSAAHREDGDIDLSANAVGGKYAIASIFPESGPARGGTSIILTGIGTIDGDDLVCAFGRETNDDVGTIAGAISDALRMSRTEIICVSPEWDVRGENVTLSLGSRGIVVATSPSLFHYYETPIIDSIYPTSGAALGGTRITLRGSGFLPWPGMTCRLGLVDVPALWEGYDEVTCTSPPGAVASTPHKLSFSLNGADHSASPVMYRYTESPVVRTISPIEGSMSGGTSLAVTGQGFEDSLDLKCVFRLHINHTYATTAAKFMSPSELTCMSPAVDKPTRVTIHVTVNGVDATVEGAGFDYIKDPVIKSIRPASGPVDGGTWVNLIGTGMVNGNSSRCSFGKSDPGSVYWISQTESQCISPPARGSGIVNVTLVDYPLTFLEYFYYEHPMISSIRPSFGASSGGTLVTLHGSGFLSSQDILCRFGSIDVPAYYITKEQLSCLSPPGNAGSSLSISLSLNGLDFSPSSKDFLYISPVEVQTSHPRWMDEAGGALMKVIGSGFLDSDALACIFQKEQMPPFYVRATYVSFTELQCLAPPMPAPSEVILRVTANGVDVSPSGVQFEYVRSVLSTIYPMHGPVTGGTHVRLIGSGFQLEDTNCCRFGEKIVPAKWMSPTMVQCETPLSSAGDVDVSYSNDGLNFVNSTSLFSYTTPATVYNIHPKSGPNKGGTEIRISGDGFSDKDGWKCLFNESSVSAVFSSLSEIRCLSPPTLDRISPLQLLEPDGSVIETGFMFQYYEELQLISFFPESSPCSGGTTIKLKILGMQLDSDYTCIFGKDVENLATPVNSTLIECTSPRWDTPGETTLSVKSANSSTDGIVSETNAFTFYQKPSISEALPSSIYRGISADIYVQGGPFLNSPNSKCRLGQHEIHAHWISDSEIMCRYDSVHASAIGALTSKLPLAISTNGIDFHGGSVLLDLLPDLTVTSISPSYGSLSVRTRVVVKGTHFADTFSYRCLFGTRFVSAEFRTPKELICYSVPSFFPGRVSFSLCMEDGDCIGGEDFEFDYLDPFNLLEVSPKEGSIYGGTLVHVKSNHPFGSHSLCSFGNQRVNLDASDDASGASVCKSPPLVGDTDSPTSVVFSVSANGQEFSHESFQFIYHPPSIDVLDPTMGQTGSEVTVTGKSFHPSMLCQFGSQIAETHFVNSTSLQCVTPEFLSRESISVSITLFGAPLKSGPQLYFTPVDLSVTYIIPMFGHITGGTRVTFILKEVTPDDVSHCMFGLNIVPAIVYQSKLVCVSPPSLTHGPQRVGVSVNGKDFTPSELNFEYTKPAVFFTMHPTSGPESGGTIVALTGSNFVNGSTAACYFGDVKVSGRWESDERLTCETSAMKPGNYKVRVTLNGIDTLDTHLSFVVYPRMTALFSLPSFGKALGGTSLAVYGTNFRFDDSIFCHFGSVSVNARYVGPNMVECVTPKWKVEEYVDFGVVTEHGDTAVVDSGFAFYKPFHISSIHPTSGFVRGGTNITVNGDHFSQSLGRVYCLFHHTAADAVVVSESRISCTTPKAASRGEVEFALTYGSDEFTFSRQVFRYEEEIVLDALLPSIIPSNVDKIITVFGSMFRNTEDLKCMITDNLRTMDATFVSESQVLCRLPQGLQPGVYALSISNNGQDFSESTLDFSLIDLLHVNSIQPTVGSPDTAHELSLEGSDLQDLESLACLLDEKFVVPSFFVNTTLIRCSIPPNLVDRGTVSVALIMDGVPVSSGPQLLFTFMDLSVSSIIPMFGHITGGTRVTFILKEVTPDDVSHCMFGLNIVPAIVYQSKLVCVSPPSLTHGPQRVGVSVNGKDFTPSELNFEYTKPAVFFTMHPTSGPESGGTIVALTGSNFVNGSTAACYFGDVKVSGRWESDERLTCETSAMKPGNYKVRVTLNGVDTLRTFWQFSFQKEVDVRYASPSSGSILGGTEISIIGKSFVFAEDLTCRFGDLGYSRAAFVSSTELSCLSPNISPVVTHLIDVGIQIALNGVDFSPSVAHFRFTPPAFIHSIFPNQGSVSGGTEVTVKGENMFTSITSNAAVCIFGNESVPASLLSTEKLTCVSPTHKIDEGVYFAVSLNGVDLLEHTDTRFFYLPNVKSVSIEPSGGPLTGGTLVTVTGTDFDKSYPIGCKFGSSYSDGIVYISGQTIQCWSPPHPPGTVAFAVRTNDNELSLDDVIFEYYKAPSILFADPSSGPQHGGTIVRIYGSDFRSNVHYLCHFGDLHVSGQFVATDAIECSSPTILSDVDETHVDLVVSETKSNFTANTLRFSYVPAPSLTRLSPQYVFFNGGDLISVFGSHLNTTEDAWCRFTLPSKAGGSHYYETVRASSIFGDGHVDCRVPLYPSATVQIEAFVEVSTNGWDFSAAHLSIKYVPKPSIHKVHPTMGSVNGGTVITVIGTNFLQESNIWCAFGSAGSVPSEWISYKEILCTTPAAQHPMNNTVSLHFEDNSGVVDGARYFAYHRELSLEEAHPMRGFVTGGTVVTIRGTGFLNAPTLSCRFGNKAVLAKYKSLDTIECSSPLVYQSQDVQLTVSLNGVEFSEFSEASRSTFKFDDEVELIRILPSRVPVTDPHSNISVIGRSFINTSSLSCLFGQHYATVAQYVSASEVRCNLPELIEEGETDVKISLNGVDFSSDKASITFVGPALISSISPLRIQEGQEVDILVQGSNFVNSSDLQCRFGRRGQYWSPARWIDANTLRCMTPQLNLTRDGVEYVGISNNGGSDTARQLFTMEVTARTQFISMYPALGYTHGGTEVALTLGNLKYMSNLMCLYGTEAVPASLISANSIVCKSPSHTFGNVTLKLMSGEITLATSSFEYIHPPTVDSLQPFLGAPEGGTSVWMYGARFVGITHCRFIFDDNMEIVPAKVESDSILSCNSPASENDADALVEISHNGQDFTSTGLLFKFRARPHLFSLVPSFGSDLGGKIVHVLGRNFVDTTTMCRFGTILVDATYISPTLLSCITPALKIGSASFSITMNGVDFTSNETLVYESITLPQIESIEPTVGLSHGDTTILLHTTALPDNRTITCHFGEQSVQASYRSPNSALCVAPPVHAPSIVDVFISVDGENYLADGKNTISYAYFSEPKAVAISPNIGWTIGGAVVSLSIEEFGPFRSSDVSCLFGDSITFINALQVGDDSVLCSVPPFSNNNTMRRSAPISLRISDGMNVFQINSISEFTYYEPAIVTKVEPPIGSIRGGSIVRVSGINFANMHGLQCLFGAGTSVDAEFLDEREVRCVLPEWSRGPKKVDIHIGTKDGAKLSLVSHAMFEYLPHPSIQNIHPRFGSINGGTLVTVLGNSLSWPRASDYLSCGFGNSTLVPVNESPAGDLVCISPPLQDDARVFNGTAEVPVSVYANHGQIWLASNDEPFVYFEQILVGTLRPNSGPFNGETVVTFSAHGLHHLPTDQISCHFDDNIVQASYHENEDVLKCLSPAIVSSLPTKTVMVHLGINGSRDLDSIGSLFTYYRSPSTTSLFPTFGFNDGGEDVIISGHGFRNEEGFGCIFGHVISPKAVWLSDTAMLCTSPDAAKNDLTNSRVTVQVTNNGVEYTDIDGAPEYLFTYLPDASNVHPGVVHLNESTNITITGKNLIYASACRFGNLDKAYPVFNVTHNSVICEAPLAKDMPLSNIPIYLDMENGVIATGLFIMYGRPLPKAPEQIDQPHVAFASPSHGLSHGGDWVRVYGEGFLNTDALSCKFGETLVPDVHFISATEIHCRTPSHLPGMVSFNVVNSRTGDNQSSGMNFTFVSDVSISSIFPAFGSIKGGTDVRVFGSFSSSSFDSMEPSISCKFGLSEIVTGKLVSQNEISCFSPPLDVPEAVQVRISLDGGQNFAKSSIWFSYAQESEVYALVPSYGYPDGGAVILVVGRNFRNSTGLKCVFGELSVSATFLSTNSVSCVSPPHREKMNANVAVRLASEGEIGSSWMYFAYVDQPRVTSFNPTFGYSGQGATITVRGSGFRPMLQLMCAFGKLHIQATVIDTSTMICDIPRQPPGVFHFRIIDQYALFALAPTDGDSSSEFHIIPESSIYSVASDVAQVGSISFARGTNFDALEVISCRFGRLTTSALVITDSLISCQKPFDEEMDKLRISTYSEENSVLVHALDFPSAPNGTTMNHNITLCEPGTFQPQNGQGECLKCPIGFICPSFGLSKPVICPAGSICDRLALVVPSSQCVSGHFCKEGTKVSSQMSLSTTKTWQLEEDTGILTRVVSYSAWDFIHRTPPATGARRISHPPINANVTAEQPFPCPLGYFCRESVSSATHSEGDYTTPQPCFDGYFCPRGSATPEGTGACPTGYYCPTQVLAIPCETGHYCPGAGNVSPLPCFPGTYSPRPGHSNCMLCEIGFQCPGFERAVPVAQPQIIRIAALEYRPSHVQLAAFVSGEFLITPPLAGCQALKWAHWPPSLAWKDTFAHPILLLLSEVASAILVITVLKAVRIQFKHHTGHLPVKMEVPLLEVYVSLAPFPHDQDKSVVLPVQREVPVSVTAPTCLAFVLREHIDPKQTPFNLFLANLVQNERFRLIVA</sequence>
<dbReference type="Gene3D" id="2.10.50.10">
    <property type="entry name" value="Tumor Necrosis Factor Receptor, subunit A, domain 2"/>
    <property type="match status" value="1"/>
</dbReference>
<dbReference type="SMART" id="SM00429">
    <property type="entry name" value="IPT"/>
    <property type="match status" value="37"/>
</dbReference>
<feature type="domain" description="IPT/TIG" evidence="1">
    <location>
        <begin position="331"/>
        <end position="414"/>
    </location>
</feature>
<feature type="domain" description="IPT/TIG" evidence="1">
    <location>
        <begin position="3655"/>
        <end position="3741"/>
    </location>
</feature>
<feature type="domain" description="IPT/TIG" evidence="1">
    <location>
        <begin position="238"/>
        <end position="329"/>
    </location>
</feature>
<feature type="domain" description="IPT/TIG" evidence="1">
    <location>
        <begin position="51"/>
        <end position="148"/>
    </location>
</feature>
<dbReference type="InterPro" id="IPR002909">
    <property type="entry name" value="IPT_dom"/>
</dbReference>
<comment type="caution">
    <text evidence="2">The sequence shown here is derived from an EMBL/GenBank/DDBJ whole genome shotgun (WGS) entry which is preliminary data.</text>
</comment>
<dbReference type="EMBL" id="JALLAZ020001812">
    <property type="protein sequence ID" value="KAL3763091.1"/>
    <property type="molecule type" value="Genomic_DNA"/>
</dbReference>
<feature type="domain" description="IPT/TIG" evidence="1">
    <location>
        <begin position="2369"/>
        <end position="2456"/>
    </location>
</feature>
<feature type="domain" description="IPT/TIG" evidence="1">
    <location>
        <begin position="1647"/>
        <end position="1735"/>
    </location>
</feature>
<reference evidence="2 3" key="1">
    <citation type="submission" date="2024-10" db="EMBL/GenBank/DDBJ databases">
        <title>Updated reference genomes for cyclostephanoid diatoms.</title>
        <authorList>
            <person name="Roberts W.R."/>
            <person name="Alverson A.J."/>
        </authorList>
    </citation>
    <scope>NUCLEOTIDE SEQUENCE [LARGE SCALE GENOMIC DNA]</scope>
    <source>
        <strain evidence="2 3">AJA276-08</strain>
    </source>
</reference>
<protein>
    <recommendedName>
        <fullName evidence="1">IPT/TIG domain-containing protein</fullName>
    </recommendedName>
</protein>
<feature type="domain" description="IPT/TIG" evidence="1">
    <location>
        <begin position="1297"/>
        <end position="1379"/>
    </location>
</feature>
<feature type="domain" description="IPT/TIG" evidence="1">
    <location>
        <begin position="2178"/>
        <end position="2266"/>
    </location>
</feature>
<organism evidence="2 3">
    <name type="scientific">Stephanodiscus triporus</name>
    <dbReference type="NCBI Taxonomy" id="2934178"/>
    <lineage>
        <taxon>Eukaryota</taxon>
        <taxon>Sar</taxon>
        <taxon>Stramenopiles</taxon>
        <taxon>Ochrophyta</taxon>
        <taxon>Bacillariophyta</taxon>
        <taxon>Coscinodiscophyceae</taxon>
        <taxon>Thalassiosirophycidae</taxon>
        <taxon>Stephanodiscales</taxon>
        <taxon>Stephanodiscaceae</taxon>
        <taxon>Stephanodiscus</taxon>
    </lineage>
</organism>
<feature type="domain" description="IPT/TIG" evidence="1">
    <location>
        <begin position="3080"/>
        <end position="3176"/>
    </location>
</feature>
<feature type="domain" description="IPT/TIG" evidence="1">
    <location>
        <begin position="1211"/>
        <end position="1295"/>
    </location>
</feature>
<feature type="domain" description="IPT/TIG" evidence="1">
    <location>
        <begin position="3269"/>
        <end position="3367"/>
    </location>
</feature>
<dbReference type="InterPro" id="IPR014756">
    <property type="entry name" value="Ig_E-set"/>
</dbReference>
<feature type="domain" description="IPT/TIG" evidence="1">
    <location>
        <begin position="765"/>
        <end position="854"/>
    </location>
</feature>
<dbReference type="SMART" id="SM01411">
    <property type="entry name" value="Ephrin_rec_like"/>
    <property type="match status" value="2"/>
</dbReference>
<feature type="domain" description="IPT/TIG" evidence="1">
    <location>
        <begin position="3925"/>
        <end position="4015"/>
    </location>
</feature>
<feature type="domain" description="IPT/TIG" evidence="1">
    <location>
        <begin position="1822"/>
        <end position="1906"/>
    </location>
</feature>
<dbReference type="SUPFAM" id="SSF81296">
    <property type="entry name" value="E set domains"/>
    <property type="match status" value="40"/>
</dbReference>
<feature type="domain" description="IPT/TIG" evidence="1">
    <location>
        <begin position="949"/>
        <end position="1035"/>
    </location>
</feature>
<dbReference type="PANTHER" id="PTHR22625">
    <property type="entry name" value="PLEXIN"/>
    <property type="match status" value="1"/>
</dbReference>
<feature type="domain" description="IPT/TIG" evidence="1">
    <location>
        <begin position="1470"/>
        <end position="1556"/>
    </location>
</feature>
<keyword evidence="3" id="KW-1185">Reference proteome</keyword>
<proteinExistence type="predicted"/>
<feature type="domain" description="IPT/TIG" evidence="1">
    <location>
        <begin position="2815"/>
        <end position="2902"/>
    </location>
</feature>
<feature type="domain" description="IPT/TIG" evidence="1">
    <location>
        <begin position="593"/>
        <end position="677"/>
    </location>
</feature>
<feature type="domain" description="IPT/TIG" evidence="1">
    <location>
        <begin position="3178"/>
        <end position="3267"/>
    </location>
</feature>
<dbReference type="CDD" id="cd00102">
    <property type="entry name" value="IPT"/>
    <property type="match status" value="26"/>
</dbReference>
<dbReference type="InterPro" id="IPR031148">
    <property type="entry name" value="Plexin"/>
</dbReference>
<feature type="domain" description="IPT/TIG" evidence="1">
    <location>
        <begin position="2091"/>
        <end position="2176"/>
    </location>
</feature>
<feature type="domain" description="IPT/TIG" evidence="1">
    <location>
        <begin position="1036"/>
        <end position="1127"/>
    </location>
</feature>
<feature type="domain" description="IPT/TIG" evidence="1">
    <location>
        <begin position="1381"/>
        <end position="1468"/>
    </location>
</feature>
<feature type="domain" description="IPT/TIG" evidence="1">
    <location>
        <begin position="2000"/>
        <end position="2089"/>
    </location>
</feature>
<feature type="domain" description="IPT/TIG" evidence="1">
    <location>
        <begin position="3837"/>
        <end position="3923"/>
    </location>
</feature>
<dbReference type="Gene3D" id="2.60.40.10">
    <property type="entry name" value="Immunoglobulins"/>
    <property type="match status" value="42"/>
</dbReference>
<feature type="domain" description="IPT/TIG" evidence="1">
    <location>
        <begin position="150"/>
        <end position="236"/>
    </location>
</feature>